<proteinExistence type="predicted"/>
<gene>
    <name evidence="1" type="ordered locus">Caul_4041</name>
</gene>
<dbReference type="AlphaFoldDB" id="B0SWV8"/>
<protein>
    <recommendedName>
        <fullName evidence="2">CopG family transcriptional regulator</fullName>
    </recommendedName>
</protein>
<dbReference type="KEGG" id="cak:Caul_4041"/>
<accession>B0SWV8</accession>
<dbReference type="STRING" id="366602.Caul_4041"/>
<organism evidence="1">
    <name type="scientific">Caulobacter sp. (strain K31)</name>
    <dbReference type="NCBI Taxonomy" id="366602"/>
    <lineage>
        <taxon>Bacteria</taxon>
        <taxon>Pseudomonadati</taxon>
        <taxon>Pseudomonadota</taxon>
        <taxon>Alphaproteobacteria</taxon>
        <taxon>Caulobacterales</taxon>
        <taxon>Caulobacteraceae</taxon>
        <taxon>Caulobacter</taxon>
    </lineage>
</organism>
<reference evidence="1" key="1">
    <citation type="submission" date="2008-01" db="EMBL/GenBank/DDBJ databases">
        <title>Complete sequence of chromosome of Caulobacter sp. K31.</title>
        <authorList>
            <consortium name="US DOE Joint Genome Institute"/>
            <person name="Copeland A."/>
            <person name="Lucas S."/>
            <person name="Lapidus A."/>
            <person name="Barry K."/>
            <person name="Glavina del Rio T."/>
            <person name="Dalin E."/>
            <person name="Tice H."/>
            <person name="Pitluck S."/>
            <person name="Bruce D."/>
            <person name="Goodwin L."/>
            <person name="Thompson L.S."/>
            <person name="Brettin T."/>
            <person name="Detter J.C."/>
            <person name="Han C."/>
            <person name="Schmutz J."/>
            <person name="Larimer F."/>
            <person name="Land M."/>
            <person name="Hauser L."/>
            <person name="Kyrpides N."/>
            <person name="Kim E."/>
            <person name="Stephens C."/>
            <person name="Richardson P."/>
        </authorList>
    </citation>
    <scope>NUCLEOTIDE SEQUENCE [LARGE SCALE GENOMIC DNA]</scope>
    <source>
        <strain evidence="1">K31</strain>
    </source>
</reference>
<evidence type="ECO:0008006" key="2">
    <source>
        <dbReference type="Google" id="ProtNLM"/>
    </source>
</evidence>
<dbReference type="eggNOG" id="COG3905">
    <property type="taxonomic scope" value="Bacteria"/>
</dbReference>
<sequence>MTLEPAIFDDIDEADDAAAITEARAEIAAGLFVSHEATKAWLLSWGAPNELPPPKAGD</sequence>
<evidence type="ECO:0000313" key="1">
    <source>
        <dbReference type="EMBL" id="ABZ73166.1"/>
    </source>
</evidence>
<dbReference type="HOGENOM" id="CLU_210162_0_0_5"/>
<dbReference type="EMBL" id="CP000927">
    <property type="protein sequence ID" value="ABZ73166.1"/>
    <property type="molecule type" value="Genomic_DNA"/>
</dbReference>
<name>B0SWV8_CAUSK</name>